<feature type="transmembrane region" description="Helical" evidence="7">
    <location>
        <begin position="152"/>
        <end position="177"/>
    </location>
</feature>
<dbReference type="AlphaFoldDB" id="A0A7W6JSV3"/>
<evidence type="ECO:0000313" key="10">
    <source>
        <dbReference type="Proteomes" id="UP000557392"/>
    </source>
</evidence>
<comment type="similarity">
    <text evidence="2">Belongs to the peptidase S54 family.</text>
</comment>
<comment type="subcellular location">
    <subcellularLocation>
        <location evidence="1">Membrane</location>
        <topology evidence="1">Multi-pass membrane protein</topology>
    </subcellularLocation>
</comment>
<dbReference type="Pfam" id="PF01694">
    <property type="entry name" value="Rhomboid"/>
    <property type="match status" value="1"/>
</dbReference>
<dbReference type="PANTHER" id="PTHR43731:SF14">
    <property type="entry name" value="PRESENILIN-ASSOCIATED RHOMBOID-LIKE PROTEIN, MITOCHONDRIAL"/>
    <property type="match status" value="1"/>
</dbReference>
<feature type="domain" description="Peptidase S54 rhomboid" evidence="8">
    <location>
        <begin position="62"/>
        <end position="203"/>
    </location>
</feature>
<feature type="transmembrane region" description="Helical" evidence="7">
    <location>
        <begin position="183"/>
        <end position="204"/>
    </location>
</feature>
<dbReference type="InterPro" id="IPR035952">
    <property type="entry name" value="Rhomboid-like_sf"/>
</dbReference>
<reference evidence="9 10" key="1">
    <citation type="submission" date="2020-08" db="EMBL/GenBank/DDBJ databases">
        <title>Genomic Encyclopedia of Type Strains, Phase IV (KMG-IV): sequencing the most valuable type-strain genomes for metagenomic binning, comparative biology and taxonomic classification.</title>
        <authorList>
            <person name="Goeker M."/>
        </authorList>
    </citation>
    <scope>NUCLEOTIDE SEQUENCE [LARGE SCALE GENOMIC DNA]</scope>
    <source>
        <strain evidence="9 10">DSM 101806</strain>
    </source>
</reference>
<dbReference type="GO" id="GO:0016020">
    <property type="term" value="C:membrane"/>
    <property type="evidence" value="ECO:0007669"/>
    <property type="project" value="UniProtKB-SubCell"/>
</dbReference>
<dbReference type="InterPro" id="IPR022764">
    <property type="entry name" value="Peptidase_S54_rhomboid_dom"/>
</dbReference>
<dbReference type="InterPro" id="IPR050925">
    <property type="entry name" value="Rhomboid_protease_S54"/>
</dbReference>
<proteinExistence type="inferred from homology"/>
<keyword evidence="3 7" id="KW-0812">Transmembrane</keyword>
<evidence type="ECO:0000256" key="2">
    <source>
        <dbReference type="ARBA" id="ARBA00009045"/>
    </source>
</evidence>
<keyword evidence="10" id="KW-1185">Reference proteome</keyword>
<sequence>MDLRRITATSGIALVTTLVSLLVSLTNHEMDAAILAGFVPARISGAIDYAGVLAVPAVLTPLSAALLHAGLFHLGMNLIMLVYTGRETEKALGPLGVLILYLVGAYAAAGAQWLAGPQSLQPMIGASGATSAIVGAYALLYGRSRAKDIGPIPARAVHVAWLAVAWVAINLLTGLAFQQGGAAIAVAAHIGGFAAGLALARPLFLWNWRKA</sequence>
<dbReference type="SUPFAM" id="SSF144091">
    <property type="entry name" value="Rhomboid-like"/>
    <property type="match status" value="1"/>
</dbReference>
<keyword evidence="5 7" id="KW-1133">Transmembrane helix</keyword>
<feature type="transmembrane region" description="Helical" evidence="7">
    <location>
        <begin position="6"/>
        <end position="25"/>
    </location>
</feature>
<name>A0A7W6JSV3_9SPHN</name>
<comment type="caution">
    <text evidence="9">The sequence shown here is derived from an EMBL/GenBank/DDBJ whole genome shotgun (WGS) entry which is preliminary data.</text>
</comment>
<evidence type="ECO:0000313" key="9">
    <source>
        <dbReference type="EMBL" id="MBB4097790.1"/>
    </source>
</evidence>
<keyword evidence="6 7" id="KW-0472">Membrane</keyword>
<protein>
    <submittedName>
        <fullName evidence="9">Membrane associated rhomboid family serine protease</fullName>
    </submittedName>
</protein>
<feature type="transmembrane region" description="Helical" evidence="7">
    <location>
        <begin position="120"/>
        <end position="140"/>
    </location>
</feature>
<dbReference type="EMBL" id="JACIEH010000001">
    <property type="protein sequence ID" value="MBB4097790.1"/>
    <property type="molecule type" value="Genomic_DNA"/>
</dbReference>
<evidence type="ECO:0000259" key="8">
    <source>
        <dbReference type="Pfam" id="PF01694"/>
    </source>
</evidence>
<dbReference type="PANTHER" id="PTHR43731">
    <property type="entry name" value="RHOMBOID PROTEASE"/>
    <property type="match status" value="1"/>
</dbReference>
<evidence type="ECO:0000256" key="3">
    <source>
        <dbReference type="ARBA" id="ARBA00022692"/>
    </source>
</evidence>
<evidence type="ECO:0000256" key="1">
    <source>
        <dbReference type="ARBA" id="ARBA00004141"/>
    </source>
</evidence>
<evidence type="ECO:0000256" key="7">
    <source>
        <dbReference type="SAM" id="Phobius"/>
    </source>
</evidence>
<evidence type="ECO:0000256" key="5">
    <source>
        <dbReference type="ARBA" id="ARBA00022989"/>
    </source>
</evidence>
<evidence type="ECO:0000256" key="4">
    <source>
        <dbReference type="ARBA" id="ARBA00022801"/>
    </source>
</evidence>
<accession>A0A7W6JSV3</accession>
<feature type="transmembrane region" description="Helical" evidence="7">
    <location>
        <begin position="95"/>
        <end position="114"/>
    </location>
</feature>
<evidence type="ECO:0000256" key="6">
    <source>
        <dbReference type="ARBA" id="ARBA00023136"/>
    </source>
</evidence>
<gene>
    <name evidence="9" type="ORF">GGR46_001323</name>
</gene>
<dbReference type="GO" id="GO:0004252">
    <property type="term" value="F:serine-type endopeptidase activity"/>
    <property type="evidence" value="ECO:0007669"/>
    <property type="project" value="InterPro"/>
</dbReference>
<keyword evidence="9" id="KW-0645">Protease</keyword>
<keyword evidence="4" id="KW-0378">Hydrolase</keyword>
<dbReference type="Proteomes" id="UP000557392">
    <property type="component" value="Unassembled WGS sequence"/>
</dbReference>
<organism evidence="9 10">
    <name type="scientific">Sphingomonas kyeonggiensis</name>
    <dbReference type="NCBI Taxonomy" id="1268553"/>
    <lineage>
        <taxon>Bacteria</taxon>
        <taxon>Pseudomonadati</taxon>
        <taxon>Pseudomonadota</taxon>
        <taxon>Alphaproteobacteria</taxon>
        <taxon>Sphingomonadales</taxon>
        <taxon>Sphingomonadaceae</taxon>
        <taxon>Sphingomonas</taxon>
    </lineage>
</organism>
<dbReference type="GO" id="GO:0006508">
    <property type="term" value="P:proteolysis"/>
    <property type="evidence" value="ECO:0007669"/>
    <property type="project" value="UniProtKB-KW"/>
</dbReference>
<dbReference type="RefSeq" id="WP_183995717.1">
    <property type="nucleotide sequence ID" value="NZ_JACIEH010000001.1"/>
</dbReference>
<dbReference type="Gene3D" id="1.20.1540.10">
    <property type="entry name" value="Rhomboid-like"/>
    <property type="match status" value="1"/>
</dbReference>